<gene>
    <name evidence="1" type="ORF">FNL38_11037</name>
</gene>
<reference evidence="1" key="1">
    <citation type="submission" date="2019-07" db="EMBL/GenBank/DDBJ databases">
        <title>Genomic Encyclopedia of Type Strains, Phase IV (KMG-IV): sequencing the most valuable type-strain genomes for metagenomic binning, comparative biology and taxonomic classification.</title>
        <authorList>
            <person name="Goeker M."/>
        </authorList>
    </citation>
    <scope>NUCLEOTIDE SEQUENCE</scope>
    <source>
        <strain evidence="1">DSM 44596</strain>
    </source>
</reference>
<accession>A0A652YI43</accession>
<sequence>MLVALPISTLMPISTLNCGLDSPGHVRRRPYSRQMTKPRMRHFAQAAVVAASVAAVTLGSTAIAQAQDEWPPIPPYPSPSVPFDNSNFLTPENPNYWNPFVNQDRLTSPFGTSTRIVCTAFHGVLTGCWQADQYGNPHKLIRLQANVPNVSGSGLPGGGPGHFVYPGFIPGS</sequence>
<dbReference type="EMBL" id="VNIQ01000010">
    <property type="protein sequence ID" value="TYQ00913.1"/>
    <property type="molecule type" value="Genomic_DNA"/>
</dbReference>
<name>A0A652YI43_NOCGL</name>
<dbReference type="AlphaFoldDB" id="A0A652YI43"/>
<organism evidence="1">
    <name type="scientific">Nocardia globerula</name>
    <dbReference type="NCBI Taxonomy" id="1818"/>
    <lineage>
        <taxon>Bacteria</taxon>
        <taxon>Bacillati</taxon>
        <taxon>Actinomycetota</taxon>
        <taxon>Actinomycetes</taxon>
        <taxon>Mycobacteriales</taxon>
        <taxon>Nocardiaceae</taxon>
        <taxon>Nocardia</taxon>
    </lineage>
</organism>
<proteinExistence type="predicted"/>
<evidence type="ECO:0000313" key="1">
    <source>
        <dbReference type="EMBL" id="TYQ00913.1"/>
    </source>
</evidence>
<protein>
    <submittedName>
        <fullName evidence="1">Uncharacterized protein</fullName>
    </submittedName>
</protein>
<comment type="caution">
    <text evidence="1">The sequence shown here is derived from an EMBL/GenBank/DDBJ whole genome shotgun (WGS) entry which is preliminary data.</text>
</comment>